<evidence type="ECO:0000256" key="3">
    <source>
        <dbReference type="ARBA" id="ARBA00012485"/>
    </source>
</evidence>
<evidence type="ECO:0000256" key="5">
    <source>
        <dbReference type="ARBA" id="ARBA00022786"/>
    </source>
</evidence>
<dbReference type="PANTHER" id="PTHR11254">
    <property type="entry name" value="HECT DOMAIN UBIQUITIN-PROTEIN LIGASE"/>
    <property type="match status" value="1"/>
</dbReference>
<keyword evidence="10" id="KW-1185">Reference proteome</keyword>
<evidence type="ECO:0000259" key="8">
    <source>
        <dbReference type="PROSITE" id="PS50237"/>
    </source>
</evidence>
<dbReference type="GO" id="GO:0016567">
    <property type="term" value="P:protein ubiquitination"/>
    <property type="evidence" value="ECO:0007669"/>
    <property type="project" value="TreeGrafter"/>
</dbReference>
<reference evidence="9 10" key="1">
    <citation type="submission" date="2015-07" db="EMBL/GenBank/DDBJ databases">
        <title>The genome of Pseudoloma neurophilia, a relevant intracellular parasite of the zebrafish.</title>
        <authorList>
            <person name="Ndikumana S."/>
            <person name="Pelin A."/>
            <person name="Sanders J."/>
            <person name="Corradi N."/>
        </authorList>
    </citation>
    <scope>NUCLEOTIDE SEQUENCE [LARGE SCALE GENOMIC DNA]</scope>
    <source>
        <strain evidence="9 10">MK1</strain>
    </source>
</reference>
<organism evidence="9 10">
    <name type="scientific">Pseudoloma neurophilia</name>
    <dbReference type="NCBI Taxonomy" id="146866"/>
    <lineage>
        <taxon>Eukaryota</taxon>
        <taxon>Fungi</taxon>
        <taxon>Fungi incertae sedis</taxon>
        <taxon>Microsporidia</taxon>
        <taxon>Pseudoloma</taxon>
    </lineage>
</organism>
<dbReference type="PROSITE" id="PS50237">
    <property type="entry name" value="HECT"/>
    <property type="match status" value="2"/>
</dbReference>
<dbReference type="InterPro" id="IPR050409">
    <property type="entry name" value="E3_ubiq-protein_ligase"/>
</dbReference>
<dbReference type="PANTHER" id="PTHR11254:SF440">
    <property type="entry name" value="E3 UBIQUITIN-PROTEIN LIGASE NEDD-4"/>
    <property type="match status" value="1"/>
</dbReference>
<dbReference type="AlphaFoldDB" id="A0A0R0M4E5"/>
<feature type="domain" description="HECT" evidence="8">
    <location>
        <begin position="248"/>
        <end position="291"/>
    </location>
</feature>
<feature type="domain" description="HECT" evidence="8">
    <location>
        <begin position="519"/>
        <end position="684"/>
    </location>
</feature>
<evidence type="ECO:0000256" key="4">
    <source>
        <dbReference type="ARBA" id="ARBA00022679"/>
    </source>
</evidence>
<dbReference type="Proteomes" id="UP000051530">
    <property type="component" value="Unassembled WGS sequence"/>
</dbReference>
<dbReference type="VEuPathDB" id="MicrosporidiaDB:M153_4810005708"/>
<keyword evidence="5 6" id="KW-0833">Ubl conjugation pathway</keyword>
<evidence type="ECO:0000313" key="9">
    <source>
        <dbReference type="EMBL" id="KRH93937.1"/>
    </source>
</evidence>
<dbReference type="GO" id="GO:0061630">
    <property type="term" value="F:ubiquitin protein ligase activity"/>
    <property type="evidence" value="ECO:0007669"/>
    <property type="project" value="UniProtKB-EC"/>
</dbReference>
<comment type="catalytic activity">
    <reaction evidence="1">
        <text>S-ubiquitinyl-[E2 ubiquitin-conjugating enzyme]-L-cysteine + [acceptor protein]-L-lysine = [E2 ubiquitin-conjugating enzyme]-L-cysteine + N(6)-ubiquitinyl-[acceptor protein]-L-lysine.</text>
        <dbReference type="EC" id="2.3.2.26"/>
    </reaction>
</comment>
<dbReference type="GO" id="GO:0006511">
    <property type="term" value="P:ubiquitin-dependent protein catabolic process"/>
    <property type="evidence" value="ECO:0007669"/>
    <property type="project" value="TreeGrafter"/>
</dbReference>
<keyword evidence="4" id="KW-0808">Transferase</keyword>
<proteinExistence type="predicted"/>
<sequence length="684" mass="81065">MTTLFIKDIKVDDASFFSCFWKKKLQMSIISKKDSRKTLLTFDLKVGKTLLNMFLDCDDCDIFVVIYKSNKEIANFMLEKNLTKLIIKIKNLKFSVFYNFTDISSFIYLENDNQHMITPFTVSEISMPFYEVRRFRDSLYTVQNTNLITEWSQNPSDMPVSINHGGGWEQIRMDDGVFFWVNHSFQVMLPPGKNQKMYQNELSKKVLEFAYLLERIDTFKYLLFTKFTLFTTRHFFIQSTASYFLRVGPDFLRRSLRIKIKDEIGEDEGGIRNEFFSEVAYEIANDRRMVFVSGFLDVNPEIYENVEIPERKNVVSEKSSENIPEEKPEEEQNEQQHTGGELEYSDFVLDDPTIQREVYPKPGNKFDPLNIYKVSDFELNQDDMSKLRKTFFSGLSYSQINYIRSNATLKFWQTTEKKNKKFIEDTRPEFYVKENEGKNLLSDDEFYAYVGIFLALSILNQEMFPIKFSLAFIENLFCGTMDLTHVQDLEMQKNLLYLLRTDLDEKYLELFDDELLRTNKYAYVSAQIYENQFFSKKRAYDIIYYFFYTIIPKKFRKIFTAQDIYFILNGFEAITYDFFVKSLIINTSIARPKEIDFLFNILRRKNQDYYRKFLKFVTGSEVIAMKKDGESENKIFIEQDGDKNALLRASSCVKILFIGTYDTEEDMERIMDFSILNTEGFHKV</sequence>
<evidence type="ECO:0000256" key="2">
    <source>
        <dbReference type="ARBA" id="ARBA00004906"/>
    </source>
</evidence>
<dbReference type="OrthoDB" id="8068875at2759"/>
<dbReference type="InterPro" id="IPR035983">
    <property type="entry name" value="Hect_E3_ubiquitin_ligase"/>
</dbReference>
<name>A0A0R0M4E5_9MICR</name>
<feature type="compositionally biased region" description="Basic and acidic residues" evidence="7">
    <location>
        <begin position="314"/>
        <end position="326"/>
    </location>
</feature>
<comment type="caution">
    <text evidence="6">Lacks conserved residue(s) required for the propagation of feature annotation.</text>
</comment>
<protein>
    <recommendedName>
        <fullName evidence="3">HECT-type E3 ubiquitin transferase</fullName>
        <ecNumber evidence="3">2.3.2.26</ecNumber>
    </recommendedName>
</protein>
<dbReference type="EC" id="2.3.2.26" evidence="3"/>
<dbReference type="Pfam" id="PF00632">
    <property type="entry name" value="HECT"/>
    <property type="match status" value="1"/>
</dbReference>
<dbReference type="InterPro" id="IPR000569">
    <property type="entry name" value="HECT_dom"/>
</dbReference>
<accession>A0A0R0M4E5</accession>
<dbReference type="Gene3D" id="3.90.1750.10">
    <property type="entry name" value="Hect, E3 ligase catalytic domains"/>
    <property type="match status" value="1"/>
</dbReference>
<dbReference type="SUPFAM" id="SSF56204">
    <property type="entry name" value="Hect, E3 ligase catalytic domain"/>
    <property type="match status" value="1"/>
</dbReference>
<dbReference type="Gene3D" id="3.30.2410.10">
    <property type="entry name" value="Hect, E3 ligase catalytic domain"/>
    <property type="match status" value="1"/>
</dbReference>
<gene>
    <name evidence="9" type="ORF">M153_4810005708</name>
</gene>
<evidence type="ECO:0000256" key="6">
    <source>
        <dbReference type="PROSITE-ProRule" id="PRU00104"/>
    </source>
</evidence>
<comment type="caution">
    <text evidence="9">The sequence shown here is derived from an EMBL/GenBank/DDBJ whole genome shotgun (WGS) entry which is preliminary data.</text>
</comment>
<evidence type="ECO:0000256" key="1">
    <source>
        <dbReference type="ARBA" id="ARBA00000885"/>
    </source>
</evidence>
<comment type="pathway">
    <text evidence="2">Protein modification; protein ubiquitination.</text>
</comment>
<dbReference type="GO" id="GO:0005737">
    <property type="term" value="C:cytoplasm"/>
    <property type="evidence" value="ECO:0007669"/>
    <property type="project" value="TreeGrafter"/>
</dbReference>
<evidence type="ECO:0000256" key="7">
    <source>
        <dbReference type="SAM" id="MobiDB-lite"/>
    </source>
</evidence>
<feature type="active site" description="Glycyl thioester intermediate" evidence="6">
    <location>
        <position position="652"/>
    </location>
</feature>
<feature type="region of interest" description="Disordered" evidence="7">
    <location>
        <begin position="314"/>
        <end position="344"/>
    </location>
</feature>
<dbReference type="SMART" id="SM00119">
    <property type="entry name" value="HECTc"/>
    <property type="match status" value="1"/>
</dbReference>
<evidence type="ECO:0000313" key="10">
    <source>
        <dbReference type="Proteomes" id="UP000051530"/>
    </source>
</evidence>
<dbReference type="EMBL" id="LGUB01000176">
    <property type="protein sequence ID" value="KRH93937.1"/>
    <property type="molecule type" value="Genomic_DNA"/>
</dbReference>